<keyword evidence="2" id="KW-1185">Reference proteome</keyword>
<protein>
    <submittedName>
        <fullName evidence="1">Uncharacterized protein</fullName>
    </submittedName>
</protein>
<name>A0A1B0AHR9_GLOPL</name>
<evidence type="ECO:0000313" key="1">
    <source>
        <dbReference type="EnsemblMetazoa" id="GPAI046181-PA"/>
    </source>
</evidence>
<sequence length="71" mass="7934">MHQQLNANQRQQQRRICLKLKTTSSVAIKCRLSISILATLNVSTRDDGPATETPLDSQFSGIQISIGLYFK</sequence>
<dbReference type="AlphaFoldDB" id="A0A1B0AHR9"/>
<dbReference type="VEuPathDB" id="VectorBase:GPAI046181"/>
<proteinExistence type="predicted"/>
<dbReference type="Proteomes" id="UP000092445">
    <property type="component" value="Unassembled WGS sequence"/>
</dbReference>
<evidence type="ECO:0000313" key="2">
    <source>
        <dbReference type="Proteomes" id="UP000092445"/>
    </source>
</evidence>
<reference evidence="1" key="2">
    <citation type="submission" date="2020-05" db="UniProtKB">
        <authorList>
            <consortium name="EnsemblMetazoa"/>
        </authorList>
    </citation>
    <scope>IDENTIFICATION</scope>
    <source>
        <strain evidence="1">IAEA</strain>
    </source>
</reference>
<accession>A0A1B0AHR9</accession>
<reference evidence="2" key="1">
    <citation type="submission" date="2014-03" db="EMBL/GenBank/DDBJ databases">
        <authorList>
            <person name="Aksoy S."/>
            <person name="Warren W."/>
            <person name="Wilson R.K."/>
        </authorList>
    </citation>
    <scope>NUCLEOTIDE SEQUENCE [LARGE SCALE GENOMIC DNA]</scope>
    <source>
        <strain evidence="2">IAEA</strain>
    </source>
</reference>
<dbReference type="EnsemblMetazoa" id="GPAI046181-RA">
    <property type="protein sequence ID" value="GPAI046181-PA"/>
    <property type="gene ID" value="GPAI046181"/>
</dbReference>
<organism evidence="1 2">
    <name type="scientific">Glossina pallidipes</name>
    <name type="common">Tsetse fly</name>
    <dbReference type="NCBI Taxonomy" id="7398"/>
    <lineage>
        <taxon>Eukaryota</taxon>
        <taxon>Metazoa</taxon>
        <taxon>Ecdysozoa</taxon>
        <taxon>Arthropoda</taxon>
        <taxon>Hexapoda</taxon>
        <taxon>Insecta</taxon>
        <taxon>Pterygota</taxon>
        <taxon>Neoptera</taxon>
        <taxon>Endopterygota</taxon>
        <taxon>Diptera</taxon>
        <taxon>Brachycera</taxon>
        <taxon>Muscomorpha</taxon>
        <taxon>Hippoboscoidea</taxon>
        <taxon>Glossinidae</taxon>
        <taxon>Glossina</taxon>
    </lineage>
</organism>